<proteinExistence type="predicted"/>
<dbReference type="Proteomes" id="UP000663802">
    <property type="component" value="Unassembled WGS sequence"/>
</dbReference>
<accession>A0ABQ1E9B0</accession>
<gene>
    <name evidence="2" type="ORF">CSC2_19130</name>
</gene>
<organism evidence="2 3">
    <name type="scientific">Clostridium zeae</name>
    <dbReference type="NCBI Taxonomy" id="2759022"/>
    <lineage>
        <taxon>Bacteria</taxon>
        <taxon>Bacillati</taxon>
        <taxon>Bacillota</taxon>
        <taxon>Clostridia</taxon>
        <taxon>Eubacteriales</taxon>
        <taxon>Clostridiaceae</taxon>
        <taxon>Clostridium</taxon>
    </lineage>
</organism>
<dbReference type="SUPFAM" id="SSF55729">
    <property type="entry name" value="Acyl-CoA N-acyltransferases (Nat)"/>
    <property type="match status" value="1"/>
</dbReference>
<comment type="caution">
    <text evidence="2">The sequence shown here is derived from an EMBL/GenBank/DDBJ whole genome shotgun (WGS) entry which is preliminary data.</text>
</comment>
<reference evidence="2 3" key="1">
    <citation type="journal article" date="2021" name="Int. J. Syst. Evol. Microbiol.">
        <title>Clostridium zeae sp. nov., isolated from corn silage.</title>
        <authorList>
            <person name="Kobayashi H."/>
            <person name="Tanizawa Y."/>
            <person name="Yagura M."/>
            <person name="Sakamoto M."/>
            <person name="Ohkuma M."/>
            <person name="Tohno M."/>
        </authorList>
    </citation>
    <scope>NUCLEOTIDE SEQUENCE [LARGE SCALE GENOMIC DNA]</scope>
    <source>
        <strain evidence="2 3">CSC2</strain>
    </source>
</reference>
<dbReference type="InterPro" id="IPR000182">
    <property type="entry name" value="GNAT_dom"/>
</dbReference>
<evidence type="ECO:0000313" key="2">
    <source>
        <dbReference type="EMBL" id="GFZ31387.1"/>
    </source>
</evidence>
<dbReference type="RefSeq" id="WP_206869725.1">
    <property type="nucleotide sequence ID" value="NZ_BMBA01000002.1"/>
</dbReference>
<dbReference type="PROSITE" id="PS51186">
    <property type="entry name" value="GNAT"/>
    <property type="match status" value="1"/>
</dbReference>
<dbReference type="InterPro" id="IPR016181">
    <property type="entry name" value="Acyl_CoA_acyltransferase"/>
</dbReference>
<keyword evidence="3" id="KW-1185">Reference proteome</keyword>
<name>A0ABQ1E9B0_9CLOT</name>
<dbReference type="EMBL" id="BMBA01000002">
    <property type="protein sequence ID" value="GFZ31387.1"/>
    <property type="molecule type" value="Genomic_DNA"/>
</dbReference>
<dbReference type="CDD" id="cd04301">
    <property type="entry name" value="NAT_SF"/>
    <property type="match status" value="1"/>
</dbReference>
<feature type="domain" description="N-acetyltransferase" evidence="1">
    <location>
        <begin position="151"/>
        <end position="289"/>
    </location>
</feature>
<dbReference type="Pfam" id="PF00583">
    <property type="entry name" value="Acetyltransf_1"/>
    <property type="match status" value="1"/>
</dbReference>
<protein>
    <recommendedName>
        <fullName evidence="1">N-acetyltransferase domain-containing protein</fullName>
    </recommendedName>
</protein>
<evidence type="ECO:0000313" key="3">
    <source>
        <dbReference type="Proteomes" id="UP000663802"/>
    </source>
</evidence>
<dbReference type="Gene3D" id="3.40.630.30">
    <property type="match status" value="1"/>
</dbReference>
<evidence type="ECO:0000259" key="1">
    <source>
        <dbReference type="PROSITE" id="PS51186"/>
    </source>
</evidence>
<sequence length="289" mass="33132">MIKNYLQLSEEDQKEAYKFLTNDKSIYTNLAYMDKDLKSDLFGFGEGVLFCVEDCNITGAIKIILKECPIKAITYAIYLSISPTCSKTTNIILKELIEASKKLVLKHNAKEFYLATLDDKLINSLNTLNYFEQYSALKMTLDSREITIPTLALIPLSEENKKQYLDINNDAFSEAPNGSTLYANEVDEYIKKADDNNCYFIVKQNGHEIGFLLFEIKDGKALFDLGLRKAFRGKGYGKMLLETAIDFLDKKQVEEIGLIVITKNTLAYNMYIKRGFKKQRVLSKWFQII</sequence>